<reference evidence="7 8" key="1">
    <citation type="submission" date="2024-02" db="EMBL/GenBank/DDBJ databases">
        <authorList>
            <person name="Chen Y."/>
            <person name="Shah S."/>
            <person name="Dougan E. K."/>
            <person name="Thang M."/>
            <person name="Chan C."/>
        </authorList>
    </citation>
    <scope>NUCLEOTIDE SEQUENCE [LARGE SCALE GENOMIC DNA]</scope>
</reference>
<dbReference type="Pfam" id="PF00397">
    <property type="entry name" value="WW"/>
    <property type="match status" value="1"/>
</dbReference>
<accession>A0ABP0J110</accession>
<evidence type="ECO:0000313" key="7">
    <source>
        <dbReference type="EMBL" id="CAK9008027.1"/>
    </source>
</evidence>
<dbReference type="EMBL" id="CAXAMM010005635">
    <property type="protein sequence ID" value="CAK9008027.1"/>
    <property type="molecule type" value="Genomic_DNA"/>
</dbReference>
<dbReference type="PROSITE" id="PS50211">
    <property type="entry name" value="DENN"/>
    <property type="match status" value="1"/>
</dbReference>
<evidence type="ECO:0000259" key="6">
    <source>
        <dbReference type="PROSITE" id="PS50211"/>
    </source>
</evidence>
<comment type="caution">
    <text evidence="7">The sequence shown here is derived from an EMBL/GenBank/DDBJ whole genome shotgun (WGS) entry which is preliminary data.</text>
</comment>
<dbReference type="PANTHER" id="PTHR31017:SF1">
    <property type="entry name" value="LATE SECRETORY PATHWAY PROTEIN AVL9 HOMOLOG"/>
    <property type="match status" value="1"/>
</dbReference>
<keyword evidence="8" id="KW-1185">Reference proteome</keyword>
<evidence type="ECO:0000256" key="2">
    <source>
        <dbReference type="ARBA" id="ARBA00015743"/>
    </source>
</evidence>
<evidence type="ECO:0000256" key="4">
    <source>
        <dbReference type="SAM" id="MobiDB-lite"/>
    </source>
</evidence>
<dbReference type="SUPFAM" id="SSF51045">
    <property type="entry name" value="WW domain"/>
    <property type="match status" value="2"/>
</dbReference>
<evidence type="ECO:0000256" key="3">
    <source>
        <dbReference type="ARBA" id="ARBA00033400"/>
    </source>
</evidence>
<dbReference type="CDD" id="cd00201">
    <property type="entry name" value="WW"/>
    <property type="match status" value="2"/>
</dbReference>
<dbReference type="Proteomes" id="UP001642464">
    <property type="component" value="Unassembled WGS sequence"/>
</dbReference>
<feature type="compositionally biased region" description="Polar residues" evidence="4">
    <location>
        <begin position="464"/>
        <end position="482"/>
    </location>
</feature>
<feature type="compositionally biased region" description="Acidic residues" evidence="4">
    <location>
        <begin position="717"/>
        <end position="731"/>
    </location>
</feature>
<dbReference type="InterPro" id="IPR051731">
    <property type="entry name" value="DENND11/AVL9_GEFs"/>
</dbReference>
<dbReference type="PROSITE" id="PS50020">
    <property type="entry name" value="WW_DOMAIN_2"/>
    <property type="match status" value="2"/>
</dbReference>
<feature type="compositionally biased region" description="Acidic residues" evidence="4">
    <location>
        <begin position="745"/>
        <end position="764"/>
    </location>
</feature>
<feature type="compositionally biased region" description="Low complexity" evidence="4">
    <location>
        <begin position="801"/>
        <end position="814"/>
    </location>
</feature>
<feature type="domain" description="UDENN" evidence="6">
    <location>
        <begin position="27"/>
        <end position="474"/>
    </location>
</feature>
<dbReference type="InterPro" id="IPR001202">
    <property type="entry name" value="WW_dom"/>
</dbReference>
<dbReference type="InterPro" id="IPR036020">
    <property type="entry name" value="WW_dom_sf"/>
</dbReference>
<feature type="region of interest" description="Disordered" evidence="4">
    <location>
        <begin position="791"/>
        <end position="817"/>
    </location>
</feature>
<feature type="compositionally biased region" description="Polar residues" evidence="4">
    <location>
        <begin position="691"/>
        <end position="712"/>
    </location>
</feature>
<dbReference type="Pfam" id="PF08616">
    <property type="entry name" value="SPA"/>
    <property type="match status" value="1"/>
</dbReference>
<proteinExistence type="inferred from homology"/>
<feature type="region of interest" description="Disordered" evidence="4">
    <location>
        <begin position="464"/>
        <end position="525"/>
    </location>
</feature>
<name>A0ABP0J110_9DINO</name>
<feature type="domain" description="WW" evidence="5">
    <location>
        <begin position="761"/>
        <end position="789"/>
    </location>
</feature>
<comment type="similarity">
    <text evidence="1">Belongs to the DENND11 family.</text>
</comment>
<sequence>MANKRLVHSVSGTLDLFGATGRWWAELREKENSFDELKGNTLSYVFPENPQPEITSHQKEDIAELCLPDGGHKHSSDSIFLLLTGKDNVQLYGFAYFRNRKSASEKRGAKQLALLIVATSPYFDRFRPFLTVAIEEYLDQNESKVVIHELYDALEKSYRRTKRLAENRLRSSWSANMQIESDEEDFEDQDDHDAHDESRTAAFLGRTERGQKSGRQLENNGLLTGSCTYTMQIWGRMFVMQPLKPLQKNEFGGVSLKDFALKFRAQTMTLWTALLSMKRVLICGPESQADDVGQFVLATPLLMGPLGMLIIPNLVPYVTLANVDPVTKHSSFVCGTTNGLFATKEQWYDLVADPKTGKVVSSPQSNMDRSLLKVTGHDLAFINRVLDGIENGKREEDWVRFEFATYTQDFLDTVREIESERISKRSTVNLTSVNKAAAPLHHKNHSEDITHSHTHTTGIFSRSIMKTSPSRRLQLQHQQPSIRDTVGASTPAEASNGQDQSQPKETPPPPPPPLPPSSRHQSAVSGDLVDMVKKRKTIPKWQRKKVRTPFLKRKNKTASDKVALTFAGTPLWLRYRWMQLNPESFTPRRCQQQLSRVHAIELKDEEVTAAPPALPKRPSGWKEDEDAAEIDHRMQHLSLSEHALRSAKSEHDLAVRHRLSRQAESSSSTPEPCHGGSVGGYQGLVEDTASGPGNSGKSFNTFISGPSYQSGISDCSEQAEEEESPEQDDESRIEYGSGKSIGGSNDEDEGDGGDGDDDDDDDDDSNWREATTADGRTYFWNIKTMKTKWSLGPGAVPPRHSTASTASGTSGNSAPDKVNIASVRPVEDVIEAQQDLEPQLAEQQDPSFGEDCDSTGSNPNATKWVMLKGRWQRVSVLVAEDTTNKQFKKTDWVEARTDAGKTYYWNVTTGETRWNVPADFEAPAIA</sequence>
<feature type="domain" description="WW" evidence="5">
    <location>
        <begin position="892"/>
        <end position="919"/>
    </location>
</feature>
<dbReference type="Pfam" id="PF09804">
    <property type="entry name" value="DENND11"/>
    <property type="match status" value="1"/>
</dbReference>
<dbReference type="PANTHER" id="PTHR31017">
    <property type="entry name" value="LATE SECRETORY PATHWAY PROTEIN AVL9-RELATED"/>
    <property type="match status" value="1"/>
</dbReference>
<dbReference type="InterPro" id="IPR037516">
    <property type="entry name" value="Tripartite_DENN"/>
</dbReference>
<evidence type="ECO:0000256" key="1">
    <source>
        <dbReference type="ARBA" id="ARBA00007629"/>
    </source>
</evidence>
<evidence type="ECO:0000313" key="8">
    <source>
        <dbReference type="Proteomes" id="UP001642464"/>
    </source>
</evidence>
<protein>
    <recommendedName>
        <fullName evidence="2">DENN domain-containing protein 11</fullName>
    </recommendedName>
    <alternativeName>
        <fullName evidence="3">Protein LCHN</fullName>
    </alternativeName>
</protein>
<feature type="compositionally biased region" description="Pro residues" evidence="4">
    <location>
        <begin position="505"/>
        <end position="516"/>
    </location>
</feature>
<feature type="region of interest" description="Disordered" evidence="4">
    <location>
        <begin position="658"/>
        <end position="770"/>
    </location>
</feature>
<gene>
    <name evidence="7" type="ORF">SCF082_LOCUS9686</name>
</gene>
<dbReference type="InterPro" id="IPR018626">
    <property type="entry name" value="LCHN/Anr2"/>
</dbReference>
<feature type="compositionally biased region" description="Polar residues" evidence="4">
    <location>
        <begin position="492"/>
        <end position="504"/>
    </location>
</feature>
<dbReference type="SMART" id="SM00456">
    <property type="entry name" value="WW"/>
    <property type="match status" value="2"/>
</dbReference>
<dbReference type="Gene3D" id="2.20.70.10">
    <property type="match status" value="2"/>
</dbReference>
<evidence type="ECO:0000259" key="5">
    <source>
        <dbReference type="PROSITE" id="PS50020"/>
    </source>
</evidence>
<organism evidence="7 8">
    <name type="scientific">Durusdinium trenchii</name>
    <dbReference type="NCBI Taxonomy" id="1381693"/>
    <lineage>
        <taxon>Eukaryota</taxon>
        <taxon>Sar</taxon>
        <taxon>Alveolata</taxon>
        <taxon>Dinophyceae</taxon>
        <taxon>Suessiales</taxon>
        <taxon>Symbiodiniaceae</taxon>
        <taxon>Durusdinium</taxon>
    </lineage>
</organism>
<dbReference type="PROSITE" id="PS01159">
    <property type="entry name" value="WW_DOMAIN_1"/>
    <property type="match status" value="1"/>
</dbReference>